<evidence type="ECO:0000256" key="3">
    <source>
        <dbReference type="ARBA" id="ARBA00004922"/>
    </source>
</evidence>
<evidence type="ECO:0000259" key="31">
    <source>
        <dbReference type="Pfam" id="PF08544"/>
    </source>
</evidence>
<keyword evidence="16" id="KW-0256">Endoplasmic reticulum</keyword>
<dbReference type="EC" id="2.7.1.36" evidence="7"/>
<evidence type="ECO:0000256" key="1">
    <source>
        <dbReference type="ARBA" id="ARBA00004477"/>
    </source>
</evidence>
<evidence type="ECO:0000256" key="17">
    <source>
        <dbReference type="ARBA" id="ARBA00022840"/>
    </source>
</evidence>
<dbReference type="GO" id="GO:0005524">
    <property type="term" value="F:ATP binding"/>
    <property type="evidence" value="ECO:0007669"/>
    <property type="project" value="UniProtKB-KW"/>
</dbReference>
<keyword evidence="14" id="KW-0547">Nucleotide-binding</keyword>
<accession>A0A182XNU6</accession>
<feature type="transmembrane region" description="Helical" evidence="29">
    <location>
        <begin position="395"/>
        <end position="419"/>
    </location>
</feature>
<feature type="transmembrane region" description="Helical" evidence="29">
    <location>
        <begin position="273"/>
        <end position="294"/>
    </location>
</feature>
<dbReference type="InterPro" id="IPR014721">
    <property type="entry name" value="Ribsml_uS5_D2-typ_fold_subgr"/>
</dbReference>
<feature type="domain" description="GHMP kinase N-terminal" evidence="30">
    <location>
        <begin position="628"/>
        <end position="708"/>
    </location>
</feature>
<comment type="pathway">
    <text evidence="26">Isoprenoid biosynthesis; isopentenyl diphosphate biosynthesis via mevalonate pathway; isopentenyl diphosphate from (R)-mevalonate: step 1/3.</text>
</comment>
<keyword evidence="12 29" id="KW-0812">Transmembrane</keyword>
<keyword evidence="15" id="KW-0418">Kinase</keyword>
<evidence type="ECO:0000256" key="22">
    <source>
        <dbReference type="ARBA" id="ARBA00023098"/>
    </source>
</evidence>
<reference evidence="32" key="1">
    <citation type="submission" date="2020-05" db="UniProtKB">
        <authorList>
            <consortium name="EnsemblMetazoa"/>
        </authorList>
    </citation>
    <scope>IDENTIFICATION</scope>
    <source>
        <strain evidence="32">SANGQUA</strain>
    </source>
</reference>
<dbReference type="GO" id="GO:0005789">
    <property type="term" value="C:endoplasmic reticulum membrane"/>
    <property type="evidence" value="ECO:0007669"/>
    <property type="project" value="UniProtKB-SubCell"/>
</dbReference>
<evidence type="ECO:0000259" key="30">
    <source>
        <dbReference type="Pfam" id="PF00288"/>
    </source>
</evidence>
<keyword evidence="13" id="KW-0479">Metal-binding</keyword>
<dbReference type="GO" id="GO:0046872">
    <property type="term" value="F:metal ion binding"/>
    <property type="evidence" value="ECO:0007669"/>
    <property type="project" value="UniProtKB-KW"/>
</dbReference>
<evidence type="ECO:0000256" key="9">
    <source>
        <dbReference type="ARBA" id="ARBA00022516"/>
    </source>
</evidence>
<evidence type="ECO:0000256" key="28">
    <source>
        <dbReference type="ARBA" id="ARBA00033252"/>
    </source>
</evidence>
<keyword evidence="10" id="KW-0328">Glycosyltransferase</keyword>
<dbReference type="EnsemblMetazoa" id="AQUA011546-RA">
    <property type="protein sequence ID" value="AQUA011546-PA"/>
    <property type="gene ID" value="AQUA011546"/>
</dbReference>
<keyword evidence="20 29" id="KW-1133">Transmembrane helix</keyword>
<keyword evidence="19" id="KW-0752">Steroid biosynthesis</keyword>
<dbReference type="UniPathway" id="UPA00057">
    <property type="reaction ID" value="UER00098"/>
</dbReference>
<keyword evidence="24" id="KW-1207">Sterol metabolism</keyword>
<dbReference type="Gene3D" id="3.30.230.10">
    <property type="match status" value="1"/>
</dbReference>
<dbReference type="InterPro" id="IPR006205">
    <property type="entry name" value="Mev_gal_kin"/>
</dbReference>
<evidence type="ECO:0000256" key="13">
    <source>
        <dbReference type="ARBA" id="ARBA00022723"/>
    </source>
</evidence>
<evidence type="ECO:0000256" key="27">
    <source>
        <dbReference type="ARBA" id="ARBA00032921"/>
    </source>
</evidence>
<feature type="transmembrane region" description="Helical" evidence="29">
    <location>
        <begin position="341"/>
        <end position="362"/>
    </location>
</feature>
<organism evidence="32 33">
    <name type="scientific">Anopheles quadriannulatus</name>
    <name type="common">Mosquito</name>
    <dbReference type="NCBI Taxonomy" id="34691"/>
    <lineage>
        <taxon>Eukaryota</taxon>
        <taxon>Metazoa</taxon>
        <taxon>Ecdysozoa</taxon>
        <taxon>Arthropoda</taxon>
        <taxon>Hexapoda</taxon>
        <taxon>Insecta</taxon>
        <taxon>Pterygota</taxon>
        <taxon>Neoptera</taxon>
        <taxon>Endopterygota</taxon>
        <taxon>Diptera</taxon>
        <taxon>Nematocera</taxon>
        <taxon>Culicoidea</taxon>
        <taxon>Culicidae</taxon>
        <taxon>Anophelinae</taxon>
        <taxon>Anopheles</taxon>
    </lineage>
</organism>
<evidence type="ECO:0000256" key="8">
    <source>
        <dbReference type="ARBA" id="ARBA00022490"/>
    </source>
</evidence>
<keyword evidence="33" id="KW-1185">Reference proteome</keyword>
<evidence type="ECO:0000256" key="16">
    <source>
        <dbReference type="ARBA" id="ARBA00022824"/>
    </source>
</evidence>
<dbReference type="Proteomes" id="UP000076407">
    <property type="component" value="Unassembled WGS sequence"/>
</dbReference>
<comment type="subcellular location">
    <subcellularLocation>
        <location evidence="2">Cytoplasm</location>
    </subcellularLocation>
    <subcellularLocation>
        <location evidence="1">Endoplasmic reticulum membrane</location>
        <topology evidence="1">Multi-pass membrane protein</topology>
    </subcellularLocation>
</comment>
<dbReference type="VEuPathDB" id="VectorBase:AQUA011546"/>
<dbReference type="SUPFAM" id="SSF55060">
    <property type="entry name" value="GHMP Kinase, C-terminal domain"/>
    <property type="match status" value="1"/>
</dbReference>
<dbReference type="PANTHER" id="PTHR12413:SF1">
    <property type="entry name" value="DOLICHYL PYROPHOSPHATE MAN9GLCNAC2 ALPHA-1,3-GLUCOSYLTRANSFERASE"/>
    <property type="match status" value="1"/>
</dbReference>
<dbReference type="InterPro" id="IPR036554">
    <property type="entry name" value="GHMP_kinase_C_sf"/>
</dbReference>
<feature type="domain" description="GHMP kinase C-terminal" evidence="31">
    <location>
        <begin position="794"/>
        <end position="847"/>
    </location>
</feature>
<protein>
    <recommendedName>
        <fullName evidence="28">Asparagine-linked glycosylation protein 6 homolog</fullName>
        <ecNumber evidence="6">2.4.1.267</ecNumber>
        <ecNumber evidence="7">2.7.1.36</ecNumber>
    </recommendedName>
    <alternativeName>
        <fullName evidence="27">Dol-P-Glc:Man(9)GlcNAc(2)-PP-Dol alpha-1,3-glucosyltransferase</fullName>
    </alternativeName>
</protein>
<keyword evidence="23 29" id="KW-0472">Membrane</keyword>
<dbReference type="Pfam" id="PF00288">
    <property type="entry name" value="GHMP_kinases_N"/>
    <property type="match status" value="1"/>
</dbReference>
<evidence type="ECO:0000256" key="19">
    <source>
        <dbReference type="ARBA" id="ARBA00022955"/>
    </source>
</evidence>
<dbReference type="STRING" id="34691.A0A182XNU6"/>
<keyword evidence="25" id="KW-0753">Steroid metabolism</keyword>
<proteinExistence type="inferred from homology"/>
<dbReference type="GO" id="GO:0004496">
    <property type="term" value="F:mevalonate kinase activity"/>
    <property type="evidence" value="ECO:0007669"/>
    <property type="project" value="UniProtKB-EC"/>
</dbReference>
<comment type="similarity">
    <text evidence="4">Belongs to the GHMP kinase family. Mevalonate kinase subfamily.</text>
</comment>
<evidence type="ECO:0000256" key="5">
    <source>
        <dbReference type="ARBA" id="ARBA00008715"/>
    </source>
</evidence>
<keyword evidence="18" id="KW-0460">Magnesium</keyword>
<evidence type="ECO:0000256" key="20">
    <source>
        <dbReference type="ARBA" id="ARBA00022989"/>
    </source>
</evidence>
<evidence type="ECO:0000256" key="10">
    <source>
        <dbReference type="ARBA" id="ARBA00022676"/>
    </source>
</evidence>
<evidence type="ECO:0000256" key="11">
    <source>
        <dbReference type="ARBA" id="ARBA00022679"/>
    </source>
</evidence>
<dbReference type="UniPathway" id="UPA00378"/>
<evidence type="ECO:0000256" key="4">
    <source>
        <dbReference type="ARBA" id="ARBA00006495"/>
    </source>
</evidence>
<dbReference type="AlphaFoldDB" id="A0A182XNU6"/>
<dbReference type="SUPFAM" id="SSF54211">
    <property type="entry name" value="Ribosomal protein S5 domain 2-like"/>
    <property type="match status" value="1"/>
</dbReference>
<evidence type="ECO:0000256" key="26">
    <source>
        <dbReference type="ARBA" id="ARBA00029438"/>
    </source>
</evidence>
<dbReference type="GO" id="GO:0042281">
    <property type="term" value="F:dolichyl pyrophosphate Man9GlcNAc2 alpha-1,3-glucosyltransferase activity"/>
    <property type="evidence" value="ECO:0007669"/>
    <property type="project" value="UniProtKB-EC"/>
</dbReference>
<evidence type="ECO:0000313" key="32">
    <source>
        <dbReference type="EnsemblMetazoa" id="AQUA011546-PA"/>
    </source>
</evidence>
<dbReference type="FunFam" id="3.30.70.890:FF:000003">
    <property type="entry name" value="Mevalonate kinase"/>
    <property type="match status" value="1"/>
</dbReference>
<dbReference type="PRINTS" id="PR00959">
    <property type="entry name" value="MEVGALKINASE"/>
</dbReference>
<dbReference type="NCBIfam" id="TIGR00549">
    <property type="entry name" value="mevalon_kin"/>
    <property type="match status" value="1"/>
</dbReference>
<evidence type="ECO:0000256" key="12">
    <source>
        <dbReference type="ARBA" id="ARBA00022692"/>
    </source>
</evidence>
<dbReference type="EC" id="2.4.1.267" evidence="6"/>
<dbReference type="GO" id="GO:0019287">
    <property type="term" value="P:isopentenyl diphosphate biosynthetic process, mevalonate pathway"/>
    <property type="evidence" value="ECO:0007669"/>
    <property type="project" value="UniProtKB-UniPathway"/>
</dbReference>
<feature type="transmembrane region" description="Helical" evidence="29">
    <location>
        <begin position="148"/>
        <end position="166"/>
    </location>
</feature>
<keyword evidence="8" id="KW-0963">Cytoplasm</keyword>
<sequence>MSGYTEEYIRQKLTEKLEATHVVSLKPPEMDIKTALPWVTIVAAGLFLRAAISLHSYSGQNQPPKYGDYEAQRHWQEVTVNLPVSDWYRNTTDNDPLYWGLDYPPLSAYHSYLVGLWARRWHNESYVALHESRGISTDQHKQFMRNTVLLLDVLLYLPAILYATYTVRKRLANDRSEVAEWASLTLAVLFPGQILIDNGHFQYNNASLGLCALAVVALLERRTLAGAVLFCLALNYKQMELYHALPFFFYLLRDCFTGSDKSSTVLERLTAGVSRLAVLGVTVLATFLVLWLPWLSSLEAAGQLVHRIFPVARGVFEDKVSNVWCMVNVLVKLRNFPNTTMALVCLLCTLLAVLPSGLHLLLQKSPTVRSFLYSLAVTALGFFLFSFHVHEKSILLVALPVTLLLPLEPLAACWFLQIATFSMFPLLHKDGLTVPFVGLSLISLALLRTARGAQSGNKARDPSCCAPANMATTAVKHFEVSAPGKVILHGEHSVVYGHPAIAGSIGLHTYLNYTALERSGSSASSPPPQVIIEFRSIPFTATLTLDSFGAFLREVDCSESLQPEAFLEQLRSEGAFPFARFLSPGPVPPVLEETSSKERMSLGSTLYILNRVLRSEGVSSIDSTIFSEEASGGGGFRLSLYSEMSIGAGLGSSASYGVCLAAGAYQLSRILKREATVTQLGEDVLKKIYQWSFDSEIIMHVKPSGIDNEIATNGGLVRFRRGSGVNKIIALRRPMHVLIVDTGVSRSTAKLVASAAKRLELFPRTVGPILQGMGGLVDEAIALLESDEAPDTVYERLGTLVSINNNLLRSLGVSHPALERIFTIAEGAGFASKLTGAGGGGCAFVLLPADYKELESFRALMGALDEAGFRSIETTVGTGAGVSLSYDHQHQPQGDK</sequence>
<evidence type="ECO:0000256" key="25">
    <source>
        <dbReference type="ARBA" id="ARBA00023221"/>
    </source>
</evidence>
<evidence type="ECO:0000313" key="33">
    <source>
        <dbReference type="Proteomes" id="UP000076407"/>
    </source>
</evidence>
<keyword evidence="11" id="KW-0808">Transferase</keyword>
<dbReference type="PANTHER" id="PTHR12413">
    <property type="entry name" value="DOLICHYL GLYCOSYLTRANSFERASE"/>
    <property type="match status" value="1"/>
</dbReference>
<evidence type="ECO:0000256" key="6">
    <source>
        <dbReference type="ARBA" id="ARBA00011937"/>
    </source>
</evidence>
<evidence type="ECO:0000256" key="29">
    <source>
        <dbReference type="SAM" id="Phobius"/>
    </source>
</evidence>
<evidence type="ECO:0000256" key="15">
    <source>
        <dbReference type="ARBA" id="ARBA00022777"/>
    </source>
</evidence>
<dbReference type="GO" id="GO:0016126">
    <property type="term" value="P:sterol biosynthetic process"/>
    <property type="evidence" value="ECO:0007669"/>
    <property type="project" value="UniProtKB-KW"/>
</dbReference>
<name>A0A182XNU6_ANOQN</name>
<evidence type="ECO:0000256" key="24">
    <source>
        <dbReference type="ARBA" id="ARBA00023166"/>
    </source>
</evidence>
<dbReference type="Gene3D" id="3.30.70.890">
    <property type="entry name" value="GHMP kinase, C-terminal domain"/>
    <property type="match status" value="1"/>
</dbReference>
<evidence type="ECO:0000256" key="2">
    <source>
        <dbReference type="ARBA" id="ARBA00004496"/>
    </source>
</evidence>
<evidence type="ECO:0000256" key="7">
    <source>
        <dbReference type="ARBA" id="ARBA00012103"/>
    </source>
</evidence>
<evidence type="ECO:0000256" key="14">
    <source>
        <dbReference type="ARBA" id="ARBA00022741"/>
    </source>
</evidence>
<dbReference type="FunFam" id="3.30.230.10:FF:000122">
    <property type="entry name" value="Mevalonate kinase"/>
    <property type="match status" value="1"/>
</dbReference>
<dbReference type="InterPro" id="IPR020568">
    <property type="entry name" value="Ribosomal_Su5_D2-typ_SF"/>
</dbReference>
<feature type="transmembrane region" description="Helical" evidence="29">
    <location>
        <begin position="371"/>
        <end position="389"/>
    </location>
</feature>
<dbReference type="Pfam" id="PF08544">
    <property type="entry name" value="GHMP_kinases_C"/>
    <property type="match status" value="1"/>
</dbReference>
<comment type="pathway">
    <text evidence="3">Protein modification; protein glycosylation.</text>
</comment>
<keyword evidence="9" id="KW-0444">Lipid biosynthesis</keyword>
<evidence type="ECO:0000256" key="18">
    <source>
        <dbReference type="ARBA" id="ARBA00022842"/>
    </source>
</evidence>
<dbReference type="InterPro" id="IPR013750">
    <property type="entry name" value="GHMP_kinase_C_dom"/>
</dbReference>
<evidence type="ECO:0000256" key="21">
    <source>
        <dbReference type="ARBA" id="ARBA00023011"/>
    </source>
</evidence>
<keyword evidence="17" id="KW-0067">ATP-binding</keyword>
<evidence type="ECO:0000256" key="23">
    <source>
        <dbReference type="ARBA" id="ARBA00023136"/>
    </source>
</evidence>
<keyword evidence="22" id="KW-0443">Lipid metabolism</keyword>
<dbReference type="Pfam" id="PF03155">
    <property type="entry name" value="Alg6_Alg8"/>
    <property type="match status" value="1"/>
</dbReference>
<keyword evidence="21" id="KW-0756">Sterol biosynthesis</keyword>
<dbReference type="InterPro" id="IPR006204">
    <property type="entry name" value="GHMP_kinase_N_dom"/>
</dbReference>
<dbReference type="InterPro" id="IPR004856">
    <property type="entry name" value="Glyco_trans_ALG6/ALG8"/>
</dbReference>
<comment type="similarity">
    <text evidence="5">Belongs to the ALG6/ALG8 glucosyltransferase family.</text>
</comment>